<accession>A0A934IPT1</accession>
<dbReference type="PANTHER" id="PTHR35011:SF5">
    <property type="entry name" value="SIALIC ACID TRAP TRANSPORTER SMALL PERMEASE PROTEIN SIAQ"/>
    <property type="match status" value="1"/>
</dbReference>
<gene>
    <name evidence="11" type="ORF">JCR33_12165</name>
</gene>
<protein>
    <recommendedName>
        <fullName evidence="9">TRAP transporter small permease protein</fullName>
    </recommendedName>
</protein>
<feature type="transmembrane region" description="Helical" evidence="9">
    <location>
        <begin position="126"/>
        <end position="149"/>
    </location>
</feature>
<dbReference type="GO" id="GO:0005886">
    <property type="term" value="C:plasma membrane"/>
    <property type="evidence" value="ECO:0007669"/>
    <property type="project" value="UniProtKB-SubCell"/>
</dbReference>
<name>A0A934IPT1_9HYPH</name>
<dbReference type="EMBL" id="JAEKJA010000009">
    <property type="protein sequence ID" value="MBJ3776451.1"/>
    <property type="molecule type" value="Genomic_DNA"/>
</dbReference>
<keyword evidence="4 9" id="KW-0997">Cell inner membrane</keyword>
<dbReference type="GO" id="GO:0022857">
    <property type="term" value="F:transmembrane transporter activity"/>
    <property type="evidence" value="ECO:0007669"/>
    <property type="project" value="UniProtKB-UniRule"/>
</dbReference>
<dbReference type="PANTHER" id="PTHR35011">
    <property type="entry name" value="2,3-DIKETO-L-GULONATE TRAP TRANSPORTER SMALL PERMEASE PROTEIN YIAM"/>
    <property type="match status" value="1"/>
</dbReference>
<evidence type="ECO:0000256" key="6">
    <source>
        <dbReference type="ARBA" id="ARBA00022989"/>
    </source>
</evidence>
<comment type="function">
    <text evidence="9">Part of the tripartite ATP-independent periplasmic (TRAP) transport system.</text>
</comment>
<evidence type="ECO:0000256" key="4">
    <source>
        <dbReference type="ARBA" id="ARBA00022519"/>
    </source>
</evidence>
<comment type="subcellular location">
    <subcellularLocation>
        <location evidence="1 9">Cell inner membrane</location>
        <topology evidence="1 9">Multi-pass membrane protein</topology>
    </subcellularLocation>
</comment>
<sequence>MRPATLASALLTAIAGALLMAMMLLTVVDVIGRYVFSAPVPGAFEATEIMLALVVFAGLPLVTGRGEHVQVRLALDGMPGGMRFVLERAAEVLVTLLLAGAAWLLYQRGAALSRYGDATVLLGIPLAPVAFALAALSAVSSIVAVARLVQGCRGALSPTPEIPHDDI</sequence>
<comment type="caution">
    <text evidence="11">The sequence shown here is derived from an EMBL/GenBank/DDBJ whole genome shotgun (WGS) entry which is preliminary data.</text>
</comment>
<evidence type="ECO:0000256" key="2">
    <source>
        <dbReference type="ARBA" id="ARBA00022448"/>
    </source>
</evidence>
<evidence type="ECO:0000256" key="1">
    <source>
        <dbReference type="ARBA" id="ARBA00004429"/>
    </source>
</evidence>
<dbReference type="InterPro" id="IPR007387">
    <property type="entry name" value="TRAP_DctQ"/>
</dbReference>
<dbReference type="GO" id="GO:0015740">
    <property type="term" value="P:C4-dicarboxylate transport"/>
    <property type="evidence" value="ECO:0007669"/>
    <property type="project" value="TreeGrafter"/>
</dbReference>
<evidence type="ECO:0000259" key="10">
    <source>
        <dbReference type="Pfam" id="PF04290"/>
    </source>
</evidence>
<comment type="similarity">
    <text evidence="8 9">Belongs to the TRAP transporter small permease family.</text>
</comment>
<evidence type="ECO:0000313" key="12">
    <source>
        <dbReference type="Proteomes" id="UP000609531"/>
    </source>
</evidence>
<evidence type="ECO:0000256" key="7">
    <source>
        <dbReference type="ARBA" id="ARBA00023136"/>
    </source>
</evidence>
<evidence type="ECO:0000256" key="5">
    <source>
        <dbReference type="ARBA" id="ARBA00022692"/>
    </source>
</evidence>
<organism evidence="11 12">
    <name type="scientific">Acuticoccus mangrovi</name>
    <dbReference type="NCBI Taxonomy" id="2796142"/>
    <lineage>
        <taxon>Bacteria</taxon>
        <taxon>Pseudomonadati</taxon>
        <taxon>Pseudomonadota</taxon>
        <taxon>Alphaproteobacteria</taxon>
        <taxon>Hyphomicrobiales</taxon>
        <taxon>Amorphaceae</taxon>
        <taxon>Acuticoccus</taxon>
    </lineage>
</organism>
<dbReference type="RefSeq" id="WP_198882356.1">
    <property type="nucleotide sequence ID" value="NZ_JAEKJA010000009.1"/>
</dbReference>
<proteinExistence type="inferred from homology"/>
<comment type="subunit">
    <text evidence="9">The complex comprises the extracytoplasmic solute receptor protein and the two transmembrane proteins.</text>
</comment>
<evidence type="ECO:0000313" key="11">
    <source>
        <dbReference type="EMBL" id="MBJ3776451.1"/>
    </source>
</evidence>
<keyword evidence="6 9" id="KW-1133">Transmembrane helix</keyword>
<evidence type="ECO:0000256" key="3">
    <source>
        <dbReference type="ARBA" id="ARBA00022475"/>
    </source>
</evidence>
<dbReference type="InterPro" id="IPR055348">
    <property type="entry name" value="DctQ"/>
</dbReference>
<dbReference type="AlphaFoldDB" id="A0A934IPT1"/>
<feature type="transmembrane region" description="Helical" evidence="9">
    <location>
        <begin position="85"/>
        <end position="106"/>
    </location>
</feature>
<feature type="transmembrane region" description="Helical" evidence="9">
    <location>
        <begin position="47"/>
        <end position="64"/>
    </location>
</feature>
<evidence type="ECO:0000256" key="8">
    <source>
        <dbReference type="ARBA" id="ARBA00038436"/>
    </source>
</evidence>
<keyword evidence="7 9" id="KW-0472">Membrane</keyword>
<keyword evidence="12" id="KW-1185">Reference proteome</keyword>
<dbReference type="Proteomes" id="UP000609531">
    <property type="component" value="Unassembled WGS sequence"/>
</dbReference>
<comment type="caution">
    <text evidence="9">Lacks conserved residue(s) required for the propagation of feature annotation.</text>
</comment>
<feature type="domain" description="Tripartite ATP-independent periplasmic transporters DctQ component" evidence="10">
    <location>
        <begin position="22"/>
        <end position="153"/>
    </location>
</feature>
<dbReference type="Pfam" id="PF04290">
    <property type="entry name" value="DctQ"/>
    <property type="match status" value="1"/>
</dbReference>
<evidence type="ECO:0000256" key="9">
    <source>
        <dbReference type="RuleBase" id="RU369079"/>
    </source>
</evidence>
<keyword evidence="5 9" id="KW-0812">Transmembrane</keyword>
<reference evidence="11" key="1">
    <citation type="submission" date="2020-12" db="EMBL/GenBank/DDBJ databases">
        <title>Bacterial taxonomy.</title>
        <authorList>
            <person name="Pan X."/>
        </authorList>
    </citation>
    <scope>NUCLEOTIDE SEQUENCE</scope>
    <source>
        <strain evidence="11">B2012</strain>
    </source>
</reference>
<keyword evidence="3" id="KW-1003">Cell membrane</keyword>
<keyword evidence="2 9" id="KW-0813">Transport</keyword>